<evidence type="ECO:0000313" key="1">
    <source>
        <dbReference type="Proteomes" id="UP000095283"/>
    </source>
</evidence>
<accession>A0A1I7XC22</accession>
<dbReference type="WBParaSite" id="Hba_15239">
    <property type="protein sequence ID" value="Hba_15239"/>
    <property type="gene ID" value="Hba_15239"/>
</dbReference>
<reference evidence="2" key="1">
    <citation type="submission" date="2016-11" db="UniProtKB">
        <authorList>
            <consortium name="WormBaseParasite"/>
        </authorList>
    </citation>
    <scope>IDENTIFICATION</scope>
</reference>
<organism evidence="1 2">
    <name type="scientific">Heterorhabditis bacteriophora</name>
    <name type="common">Entomopathogenic nematode worm</name>
    <dbReference type="NCBI Taxonomy" id="37862"/>
    <lineage>
        <taxon>Eukaryota</taxon>
        <taxon>Metazoa</taxon>
        <taxon>Ecdysozoa</taxon>
        <taxon>Nematoda</taxon>
        <taxon>Chromadorea</taxon>
        <taxon>Rhabditida</taxon>
        <taxon>Rhabditina</taxon>
        <taxon>Rhabditomorpha</taxon>
        <taxon>Strongyloidea</taxon>
        <taxon>Heterorhabditidae</taxon>
        <taxon>Heterorhabditis</taxon>
    </lineage>
</organism>
<dbReference type="AlphaFoldDB" id="A0A1I7XC22"/>
<evidence type="ECO:0000313" key="2">
    <source>
        <dbReference type="WBParaSite" id="Hba_15239"/>
    </source>
</evidence>
<dbReference type="Proteomes" id="UP000095283">
    <property type="component" value="Unplaced"/>
</dbReference>
<name>A0A1I7XC22_HETBA</name>
<protein>
    <submittedName>
        <fullName evidence="2">Secreted protein</fullName>
    </submittedName>
</protein>
<sequence length="108" mass="12341">MLYKIIIMTAHVLNGSFIDNSGNSTDIVYQYFSPLFVIPSGPHMRMSHFYYAQCINHRTIALCLGKVRKESAAVGTFFWRLQMLPFMPPYHVELLSALETSRNPVADL</sequence>
<keyword evidence="1" id="KW-1185">Reference proteome</keyword>
<proteinExistence type="predicted"/>